<dbReference type="EMBL" id="JAMXLR010000055">
    <property type="protein sequence ID" value="MCO6045415.1"/>
    <property type="molecule type" value="Genomic_DNA"/>
</dbReference>
<comment type="caution">
    <text evidence="1">The sequence shown here is derived from an EMBL/GenBank/DDBJ whole genome shotgun (WGS) entry which is preliminary data.</text>
</comment>
<evidence type="ECO:0000313" key="2">
    <source>
        <dbReference type="Proteomes" id="UP001155241"/>
    </source>
</evidence>
<dbReference type="Proteomes" id="UP001155241">
    <property type="component" value="Unassembled WGS sequence"/>
</dbReference>
<dbReference type="AlphaFoldDB" id="A0A9X2JGV9"/>
<gene>
    <name evidence="1" type="ORF">NG895_16010</name>
</gene>
<organism evidence="1 2">
    <name type="scientific">Aeoliella straminimaris</name>
    <dbReference type="NCBI Taxonomy" id="2954799"/>
    <lineage>
        <taxon>Bacteria</taxon>
        <taxon>Pseudomonadati</taxon>
        <taxon>Planctomycetota</taxon>
        <taxon>Planctomycetia</taxon>
        <taxon>Pirellulales</taxon>
        <taxon>Lacipirellulaceae</taxon>
        <taxon>Aeoliella</taxon>
    </lineage>
</organism>
<keyword evidence="2" id="KW-1185">Reference proteome</keyword>
<evidence type="ECO:0000313" key="1">
    <source>
        <dbReference type="EMBL" id="MCO6045415.1"/>
    </source>
</evidence>
<proteinExistence type="predicted"/>
<reference evidence="1" key="1">
    <citation type="submission" date="2022-06" db="EMBL/GenBank/DDBJ databases">
        <title>Aeoliella straminimaris, a novel planctomycete from sediments.</title>
        <authorList>
            <person name="Vitorino I.R."/>
            <person name="Lage O.M."/>
        </authorList>
    </citation>
    <scope>NUCLEOTIDE SEQUENCE</scope>
    <source>
        <strain evidence="1">ICT_H6.2</strain>
    </source>
</reference>
<protein>
    <submittedName>
        <fullName evidence="1">Uncharacterized protein</fullName>
    </submittedName>
</protein>
<dbReference type="RefSeq" id="WP_252853529.1">
    <property type="nucleotide sequence ID" value="NZ_JAMXLR010000055.1"/>
</dbReference>
<name>A0A9X2JGV9_9BACT</name>
<accession>A0A9X2JGV9</accession>
<sequence>MFKATYDVSHASQSWMEHEALEHVKRALRVTTSWQSPAISYQRKRQSVEFALESFTRHLERLMDIEEQDGYLRMVVESKPSKAKQIAKLRDEHQMFRDRTGELLDAISDLGEWEAIEFERICAEIGQLLDDIDRHDRAEINLLQDAMLLDEGVGD</sequence>